<comment type="caution">
    <text evidence="2">The sequence shown here is derived from an EMBL/GenBank/DDBJ whole genome shotgun (WGS) entry which is preliminary data.</text>
</comment>
<gene>
    <name evidence="2" type="ORF">RJ641_002240</name>
</gene>
<feature type="region of interest" description="Disordered" evidence="1">
    <location>
        <begin position="68"/>
        <end position="104"/>
    </location>
</feature>
<reference evidence="2 3" key="1">
    <citation type="submission" date="2023-12" db="EMBL/GenBank/DDBJ databases">
        <title>A high-quality genome assembly for Dillenia turbinata (Dilleniales).</title>
        <authorList>
            <person name="Chanderbali A."/>
        </authorList>
    </citation>
    <scope>NUCLEOTIDE SEQUENCE [LARGE SCALE GENOMIC DNA]</scope>
    <source>
        <strain evidence="2">LSX21</strain>
        <tissue evidence="2">Leaf</tissue>
    </source>
</reference>
<name>A0AAN8VMJ7_9MAGN</name>
<sequence>MMLDLLDDWVLCQVRKKIHLSEQIVEDYESIFGNTPAYHSQSSEIQGMIKKNKSNVVEHSECYFQRYPVDQQDGQSDEKGHQDMSFGGPSKLKISDGDFPSNGSIGSSFKDVLKSIKRTLYRGTGRRSCTSTKEKTSLYNHY</sequence>
<keyword evidence="3" id="KW-1185">Reference proteome</keyword>
<dbReference type="EMBL" id="JBAMMX010000010">
    <property type="protein sequence ID" value="KAK6932616.1"/>
    <property type="molecule type" value="Genomic_DNA"/>
</dbReference>
<protein>
    <submittedName>
        <fullName evidence="2">Uncharacterized protein</fullName>
    </submittedName>
</protein>
<evidence type="ECO:0000256" key="1">
    <source>
        <dbReference type="SAM" id="MobiDB-lite"/>
    </source>
</evidence>
<evidence type="ECO:0000313" key="2">
    <source>
        <dbReference type="EMBL" id="KAK6932616.1"/>
    </source>
</evidence>
<dbReference type="AlphaFoldDB" id="A0AAN8VMJ7"/>
<evidence type="ECO:0000313" key="3">
    <source>
        <dbReference type="Proteomes" id="UP001370490"/>
    </source>
</evidence>
<dbReference type="Proteomes" id="UP001370490">
    <property type="component" value="Unassembled WGS sequence"/>
</dbReference>
<organism evidence="2 3">
    <name type="scientific">Dillenia turbinata</name>
    <dbReference type="NCBI Taxonomy" id="194707"/>
    <lineage>
        <taxon>Eukaryota</taxon>
        <taxon>Viridiplantae</taxon>
        <taxon>Streptophyta</taxon>
        <taxon>Embryophyta</taxon>
        <taxon>Tracheophyta</taxon>
        <taxon>Spermatophyta</taxon>
        <taxon>Magnoliopsida</taxon>
        <taxon>eudicotyledons</taxon>
        <taxon>Gunneridae</taxon>
        <taxon>Pentapetalae</taxon>
        <taxon>Dilleniales</taxon>
        <taxon>Dilleniaceae</taxon>
        <taxon>Dillenia</taxon>
    </lineage>
</organism>
<proteinExistence type="predicted"/>
<accession>A0AAN8VMJ7</accession>